<dbReference type="CDD" id="cd01918">
    <property type="entry name" value="HprK_C"/>
    <property type="match status" value="1"/>
</dbReference>
<evidence type="ECO:0000259" key="1">
    <source>
        <dbReference type="Pfam" id="PF07475"/>
    </source>
</evidence>
<accession>A0A846N4A7</accession>
<reference evidence="2 3" key="1">
    <citation type="submission" date="2020-03" db="EMBL/GenBank/DDBJ databases">
        <title>Genomic Encyclopedia of Type Strains, Phase IV (KMG-IV): sequencing the most valuable type-strain genomes for metagenomic binning, comparative biology and taxonomic classification.</title>
        <authorList>
            <person name="Goeker M."/>
        </authorList>
    </citation>
    <scope>NUCLEOTIDE SEQUENCE [LARGE SCALE GENOMIC DNA]</scope>
    <source>
        <strain evidence="2 3">DSM 19867</strain>
    </source>
</reference>
<dbReference type="SUPFAM" id="SSF53795">
    <property type="entry name" value="PEP carboxykinase-like"/>
    <property type="match status" value="1"/>
</dbReference>
<dbReference type="PANTHER" id="PTHR30305">
    <property type="entry name" value="PROTEIN YJDM-RELATED"/>
    <property type="match status" value="1"/>
</dbReference>
<proteinExistence type="predicted"/>
<organism evidence="2 3">
    <name type="scientific">Rhizomicrobium palustre</name>
    <dbReference type="NCBI Taxonomy" id="189966"/>
    <lineage>
        <taxon>Bacteria</taxon>
        <taxon>Pseudomonadati</taxon>
        <taxon>Pseudomonadota</taxon>
        <taxon>Alphaproteobacteria</taxon>
        <taxon>Micropepsales</taxon>
        <taxon>Micropepsaceae</taxon>
        <taxon>Rhizomicrobium</taxon>
    </lineage>
</organism>
<dbReference type="EMBL" id="JAASRM010000001">
    <property type="protein sequence ID" value="NIK90463.1"/>
    <property type="molecule type" value="Genomic_DNA"/>
</dbReference>
<keyword evidence="3" id="KW-1185">Reference proteome</keyword>
<evidence type="ECO:0000313" key="2">
    <source>
        <dbReference type="EMBL" id="NIK90463.1"/>
    </source>
</evidence>
<name>A0A846N4A7_9PROT</name>
<dbReference type="GO" id="GO:0000155">
    <property type="term" value="F:phosphorelay sensor kinase activity"/>
    <property type="evidence" value="ECO:0007669"/>
    <property type="project" value="InterPro"/>
</dbReference>
<dbReference type="InterPro" id="IPR027417">
    <property type="entry name" value="P-loop_NTPase"/>
</dbReference>
<dbReference type="GO" id="GO:0006109">
    <property type="term" value="P:regulation of carbohydrate metabolic process"/>
    <property type="evidence" value="ECO:0007669"/>
    <property type="project" value="InterPro"/>
</dbReference>
<feature type="domain" description="HPr kinase/phosphorylase C-terminal" evidence="1">
    <location>
        <begin position="27"/>
        <end position="91"/>
    </location>
</feature>
<dbReference type="Proteomes" id="UP000570514">
    <property type="component" value="Unassembled WGS sequence"/>
</dbReference>
<dbReference type="AlphaFoldDB" id="A0A846N4A7"/>
<dbReference type="RefSeq" id="WP_167085039.1">
    <property type="nucleotide sequence ID" value="NZ_BAAADC010000001.1"/>
</dbReference>
<evidence type="ECO:0000313" key="3">
    <source>
        <dbReference type="Proteomes" id="UP000570514"/>
    </source>
</evidence>
<dbReference type="GO" id="GO:0005524">
    <property type="term" value="F:ATP binding"/>
    <property type="evidence" value="ECO:0007669"/>
    <property type="project" value="InterPro"/>
</dbReference>
<dbReference type="InterPro" id="IPR011104">
    <property type="entry name" value="Hpr_kin/Pase_C"/>
</dbReference>
<sequence length="171" mass="17862">MAALTVNIHATALRLAKAAQIFGAPKNFGVLLIGKSGSGKSDLALRLIARGAELIADDRTDLLVTRGKLIAKCPRQLTGLLEVRGVGIIALSPAAKSPTSAPIGLVIRLGARPPRLPEPEFWRPPAALALKPKSFPPVISLAAFEASAPEKVLVAAAALAKGLYREEINPN</sequence>
<comment type="caution">
    <text evidence="2">The sequence shown here is derived from an EMBL/GenBank/DDBJ whole genome shotgun (WGS) entry which is preliminary data.</text>
</comment>
<dbReference type="PANTHER" id="PTHR30305:SF1">
    <property type="entry name" value="HPR KINASE_PHOSPHORYLASE"/>
    <property type="match status" value="1"/>
</dbReference>
<gene>
    <name evidence="2" type="ORF">FHS83_003781</name>
</gene>
<protein>
    <recommendedName>
        <fullName evidence="1">HPr kinase/phosphorylase C-terminal domain-containing protein</fullName>
    </recommendedName>
</protein>
<dbReference type="Gene3D" id="3.40.50.300">
    <property type="entry name" value="P-loop containing nucleotide triphosphate hydrolases"/>
    <property type="match status" value="1"/>
</dbReference>
<dbReference type="Pfam" id="PF07475">
    <property type="entry name" value="Hpr_kinase_C"/>
    <property type="match status" value="1"/>
</dbReference>